<accession>S3CXN3</accession>
<organism evidence="2 3">
    <name type="scientific">Ophiostoma piceae (strain UAMH 11346)</name>
    <name type="common">Sap stain fungus</name>
    <dbReference type="NCBI Taxonomy" id="1262450"/>
    <lineage>
        <taxon>Eukaryota</taxon>
        <taxon>Fungi</taxon>
        <taxon>Dikarya</taxon>
        <taxon>Ascomycota</taxon>
        <taxon>Pezizomycotina</taxon>
        <taxon>Sordariomycetes</taxon>
        <taxon>Sordariomycetidae</taxon>
        <taxon>Ophiostomatales</taxon>
        <taxon>Ophiostomataceae</taxon>
        <taxon>Ophiostoma</taxon>
    </lineage>
</organism>
<evidence type="ECO:0000313" key="2">
    <source>
        <dbReference type="EMBL" id="EPE05615.1"/>
    </source>
</evidence>
<reference evidence="2 3" key="1">
    <citation type="journal article" date="2013" name="BMC Genomics">
        <title>The genome and transcriptome of the pine saprophyte Ophiostoma piceae, and a comparison with the bark beetle-associated pine pathogen Grosmannia clavigera.</title>
        <authorList>
            <person name="Haridas S."/>
            <person name="Wang Y."/>
            <person name="Lim L."/>
            <person name="Massoumi Alamouti S."/>
            <person name="Jackman S."/>
            <person name="Docking R."/>
            <person name="Robertson G."/>
            <person name="Birol I."/>
            <person name="Bohlmann J."/>
            <person name="Breuil C."/>
        </authorList>
    </citation>
    <scope>NUCLEOTIDE SEQUENCE [LARGE SCALE GENOMIC DNA]</scope>
    <source>
        <strain evidence="2 3">UAMH 11346</strain>
    </source>
</reference>
<name>S3CXN3_OPHP1</name>
<dbReference type="VEuPathDB" id="FungiDB:F503_02354"/>
<proteinExistence type="predicted"/>
<feature type="region of interest" description="Disordered" evidence="1">
    <location>
        <begin position="17"/>
        <end position="38"/>
    </location>
</feature>
<keyword evidence="3" id="KW-1185">Reference proteome</keyword>
<gene>
    <name evidence="2" type="ORF">F503_02354</name>
</gene>
<sequence>MGRNEMSWISRPNVSRLLGQEGETATTRASPAGWEAARRQTTVSGKELWWTGSGLAGASHSPLLQRVITNHAARRCASLRSNWQKERPAVQRNIFQRVA</sequence>
<evidence type="ECO:0000256" key="1">
    <source>
        <dbReference type="SAM" id="MobiDB-lite"/>
    </source>
</evidence>
<protein>
    <submittedName>
        <fullName evidence="2">Uncharacterized protein</fullName>
    </submittedName>
</protein>
<dbReference type="EMBL" id="KE148156">
    <property type="protein sequence ID" value="EPE05615.1"/>
    <property type="molecule type" value="Genomic_DNA"/>
</dbReference>
<evidence type="ECO:0000313" key="3">
    <source>
        <dbReference type="Proteomes" id="UP000016923"/>
    </source>
</evidence>
<dbReference type="Proteomes" id="UP000016923">
    <property type="component" value="Unassembled WGS sequence"/>
</dbReference>
<dbReference type="AlphaFoldDB" id="S3CXN3"/>
<dbReference type="HOGENOM" id="CLU_2321036_0_0_1"/>